<comment type="caution">
    <text evidence="2">The sequence shown here is derived from an EMBL/GenBank/DDBJ whole genome shotgun (WGS) entry which is preliminary data.</text>
</comment>
<evidence type="ECO:0000313" key="2">
    <source>
        <dbReference type="EMBL" id="GHO82436.1"/>
    </source>
</evidence>
<evidence type="ECO:0000256" key="1">
    <source>
        <dbReference type="SAM" id="MobiDB-lite"/>
    </source>
</evidence>
<dbReference type="EMBL" id="BNJJ01000001">
    <property type="protein sequence ID" value="GHO82436.1"/>
    <property type="molecule type" value="Genomic_DNA"/>
</dbReference>
<organism evidence="2 3">
    <name type="scientific">Dictyobacter formicarum</name>
    <dbReference type="NCBI Taxonomy" id="2778368"/>
    <lineage>
        <taxon>Bacteria</taxon>
        <taxon>Bacillati</taxon>
        <taxon>Chloroflexota</taxon>
        <taxon>Ktedonobacteria</taxon>
        <taxon>Ktedonobacterales</taxon>
        <taxon>Dictyobacteraceae</taxon>
        <taxon>Dictyobacter</taxon>
    </lineage>
</organism>
<accession>A0ABQ3VAA8</accession>
<sequence length="138" mass="15366">MLNTAFIERLNATFRERLASLTRKTRHAASRLHALHTGMYLIGCTYNFCVVHQELSKAKQWGKACTPAMASGLTDHVWSFGEFLSYKVAPAPWIAPKRCGRPPKQTEPHAPLPKAQSRPACSRPLVRLHRGVLCSTTG</sequence>
<gene>
    <name evidence="2" type="ORF">KSZ_04420</name>
</gene>
<proteinExistence type="predicted"/>
<keyword evidence="3" id="KW-1185">Reference proteome</keyword>
<protein>
    <recommendedName>
        <fullName evidence="4">Transposase</fullName>
    </recommendedName>
</protein>
<feature type="region of interest" description="Disordered" evidence="1">
    <location>
        <begin position="98"/>
        <end position="120"/>
    </location>
</feature>
<dbReference type="Proteomes" id="UP000635565">
    <property type="component" value="Unassembled WGS sequence"/>
</dbReference>
<name>A0ABQ3VAA8_9CHLR</name>
<evidence type="ECO:0000313" key="3">
    <source>
        <dbReference type="Proteomes" id="UP000635565"/>
    </source>
</evidence>
<evidence type="ECO:0008006" key="4">
    <source>
        <dbReference type="Google" id="ProtNLM"/>
    </source>
</evidence>
<reference evidence="2 3" key="1">
    <citation type="journal article" date="2021" name="Int. J. Syst. Evol. Microbiol.">
        <title>Reticulibacter mediterranei gen. nov., sp. nov., within the new family Reticulibacteraceae fam. nov., and Ktedonospora formicarum gen. nov., sp. nov., Ktedonobacter robiniae sp. nov., Dictyobacter formicarum sp. nov. and Dictyobacter arantiisoli sp. nov., belonging to the class Ktedonobacteria.</title>
        <authorList>
            <person name="Yabe S."/>
            <person name="Zheng Y."/>
            <person name="Wang C.M."/>
            <person name="Sakai Y."/>
            <person name="Abe K."/>
            <person name="Yokota A."/>
            <person name="Donadio S."/>
            <person name="Cavaletti L."/>
            <person name="Monciardini P."/>
        </authorList>
    </citation>
    <scope>NUCLEOTIDE SEQUENCE [LARGE SCALE GENOMIC DNA]</scope>
    <source>
        <strain evidence="2 3">SOSP1-9</strain>
    </source>
</reference>